<evidence type="ECO:0000256" key="12">
    <source>
        <dbReference type="ARBA" id="ARBA00041185"/>
    </source>
</evidence>
<feature type="transmembrane region" description="Helical" evidence="17">
    <location>
        <begin position="51"/>
        <end position="70"/>
    </location>
</feature>
<dbReference type="AlphaFoldDB" id="A0AA42BS80"/>
<dbReference type="GO" id="GO:0032153">
    <property type="term" value="C:cell division site"/>
    <property type="evidence" value="ECO:0007669"/>
    <property type="project" value="TreeGrafter"/>
</dbReference>
<dbReference type="GO" id="GO:0008955">
    <property type="term" value="F:peptidoglycan glycosyltransferase activity"/>
    <property type="evidence" value="ECO:0007669"/>
    <property type="project" value="UniProtKB-EC"/>
</dbReference>
<comment type="subcellular location">
    <subcellularLocation>
        <location evidence="1">Membrane</location>
        <topology evidence="1">Multi-pass membrane protein</topology>
    </subcellularLocation>
</comment>
<keyword evidence="7 17" id="KW-1133">Transmembrane helix</keyword>
<evidence type="ECO:0000256" key="13">
    <source>
        <dbReference type="ARBA" id="ARBA00041418"/>
    </source>
</evidence>
<evidence type="ECO:0000256" key="14">
    <source>
        <dbReference type="ARBA" id="ARBA00044770"/>
    </source>
</evidence>
<evidence type="ECO:0000256" key="8">
    <source>
        <dbReference type="ARBA" id="ARBA00023136"/>
    </source>
</evidence>
<comment type="function">
    <text evidence="16">Peptidoglycan polymerase that is essential for cell division.</text>
</comment>
<evidence type="ECO:0000256" key="7">
    <source>
        <dbReference type="ARBA" id="ARBA00022989"/>
    </source>
</evidence>
<evidence type="ECO:0000256" key="6">
    <source>
        <dbReference type="ARBA" id="ARBA00022984"/>
    </source>
</evidence>
<gene>
    <name evidence="18" type="ORF">NK662_17315</name>
</gene>
<dbReference type="GO" id="GO:0005886">
    <property type="term" value="C:plasma membrane"/>
    <property type="evidence" value="ECO:0007669"/>
    <property type="project" value="TreeGrafter"/>
</dbReference>
<evidence type="ECO:0000256" key="4">
    <source>
        <dbReference type="ARBA" id="ARBA00022692"/>
    </source>
</evidence>
<keyword evidence="6" id="KW-0573">Peptidoglycan synthesis</keyword>
<keyword evidence="5" id="KW-0133">Cell shape</keyword>
<evidence type="ECO:0000256" key="5">
    <source>
        <dbReference type="ARBA" id="ARBA00022960"/>
    </source>
</evidence>
<dbReference type="GO" id="GO:0009252">
    <property type="term" value="P:peptidoglycan biosynthetic process"/>
    <property type="evidence" value="ECO:0007669"/>
    <property type="project" value="UniProtKB-KW"/>
</dbReference>
<dbReference type="GO" id="GO:0051301">
    <property type="term" value="P:cell division"/>
    <property type="evidence" value="ECO:0007669"/>
    <property type="project" value="InterPro"/>
</dbReference>
<feature type="transmembrane region" description="Helical" evidence="17">
    <location>
        <begin position="279"/>
        <end position="299"/>
    </location>
</feature>
<evidence type="ECO:0000256" key="11">
    <source>
        <dbReference type="ARBA" id="ARBA00038053"/>
    </source>
</evidence>
<comment type="similarity">
    <text evidence="11">Belongs to the SEDS family. FtsW subfamily.</text>
</comment>
<feature type="transmembrane region" description="Helical" evidence="17">
    <location>
        <begin position="77"/>
        <end position="97"/>
    </location>
</feature>
<feature type="transmembrane region" description="Helical" evidence="17">
    <location>
        <begin position="161"/>
        <end position="178"/>
    </location>
</feature>
<keyword evidence="3" id="KW-0808">Transferase</keyword>
<dbReference type="EC" id="2.4.99.28" evidence="14"/>
<dbReference type="PANTHER" id="PTHR30474:SF2">
    <property type="entry name" value="PEPTIDOGLYCAN GLYCOSYLTRANSFERASE FTSW-RELATED"/>
    <property type="match status" value="1"/>
</dbReference>
<keyword evidence="4 17" id="KW-0812">Transmembrane</keyword>
<accession>A0AA42BS80</accession>
<dbReference type="InterPro" id="IPR018365">
    <property type="entry name" value="Cell_cycle_FtsW-rel_CS"/>
</dbReference>
<evidence type="ECO:0000256" key="3">
    <source>
        <dbReference type="ARBA" id="ARBA00022679"/>
    </source>
</evidence>
<evidence type="ECO:0000256" key="15">
    <source>
        <dbReference type="ARBA" id="ARBA00049902"/>
    </source>
</evidence>
<evidence type="ECO:0000256" key="16">
    <source>
        <dbReference type="ARBA" id="ARBA00049966"/>
    </source>
</evidence>
<evidence type="ECO:0000313" key="18">
    <source>
        <dbReference type="EMBL" id="MCP8970284.1"/>
    </source>
</evidence>
<sequence length="392" mass="42745">MKRMWKSLDYSLVLPFIILCTLGLIMVYSTSSIVVVLKFSDKPLTYFFVKQLKALGIGVVAMVALAVIPYEFWRKRLFVWLLYGGSIGVLVLLLFKGTKANGAQLWLFGVQPSEFVKIAFILLISRFFARRQETGTALWQGVVPVGLYILVIFGLMLKPDLGTSLILGGMLLCMLFCSGIRPNKFISRTLLLSPVWVPLLYFSMKFVISRMPVYQQARFIAYEDPFGTQQTFGYQLVSSFVAIASGGFSGLGLGNSVQKLGYLPEPHTDFILAVVSEELGFLGVAIILGCLLLLIVRSLRLAQRSQDSFGSMIAIGVAGMLGIQTFINVGGITGIIPLTGVPLPFISSGGSSLMASCMAVGLLLNVSSAVRRQDKSAAPENQQARPQLAVVK</sequence>
<feature type="transmembrane region" description="Helical" evidence="17">
    <location>
        <begin position="103"/>
        <end position="124"/>
    </location>
</feature>
<dbReference type="PANTHER" id="PTHR30474">
    <property type="entry name" value="CELL CYCLE PROTEIN"/>
    <property type="match status" value="1"/>
</dbReference>
<comment type="catalytic activity">
    <reaction evidence="15">
        <text>[GlcNAc-(1-&gt;4)-Mur2Ac(oyl-L-Ala-gamma-D-Glu-L-Lys-D-Ala-D-Ala)](n)-di-trans,octa-cis-undecaprenyl diphosphate + beta-D-GlcNAc-(1-&gt;4)-Mur2Ac(oyl-L-Ala-gamma-D-Glu-L-Lys-D-Ala-D-Ala)-di-trans,octa-cis-undecaprenyl diphosphate = [GlcNAc-(1-&gt;4)-Mur2Ac(oyl-L-Ala-gamma-D-Glu-L-Lys-D-Ala-D-Ala)](n+1)-di-trans,octa-cis-undecaprenyl diphosphate + di-trans,octa-cis-undecaprenyl diphosphate + H(+)</text>
        <dbReference type="Rhea" id="RHEA:23708"/>
        <dbReference type="Rhea" id="RHEA-COMP:9602"/>
        <dbReference type="Rhea" id="RHEA-COMP:9603"/>
        <dbReference type="ChEBI" id="CHEBI:15378"/>
        <dbReference type="ChEBI" id="CHEBI:58405"/>
        <dbReference type="ChEBI" id="CHEBI:60033"/>
        <dbReference type="ChEBI" id="CHEBI:78435"/>
        <dbReference type="EC" id="2.4.99.28"/>
    </reaction>
</comment>
<feature type="transmembrane region" description="Helical" evidence="17">
    <location>
        <begin position="12"/>
        <end position="39"/>
    </location>
</feature>
<evidence type="ECO:0000313" key="19">
    <source>
        <dbReference type="Proteomes" id="UP001156102"/>
    </source>
</evidence>
<dbReference type="Pfam" id="PF01098">
    <property type="entry name" value="FTSW_RODA_SPOVE"/>
    <property type="match status" value="1"/>
</dbReference>
<dbReference type="PROSITE" id="PS00428">
    <property type="entry name" value="FTSW_RODA_SPOVE"/>
    <property type="match status" value="1"/>
</dbReference>
<evidence type="ECO:0000256" key="17">
    <source>
        <dbReference type="SAM" id="Phobius"/>
    </source>
</evidence>
<evidence type="ECO:0000256" key="9">
    <source>
        <dbReference type="ARBA" id="ARBA00032370"/>
    </source>
</evidence>
<keyword evidence="8 17" id="KW-0472">Membrane</keyword>
<feature type="transmembrane region" description="Helical" evidence="17">
    <location>
        <begin position="136"/>
        <end position="155"/>
    </location>
</feature>
<feature type="transmembrane region" description="Helical" evidence="17">
    <location>
        <begin position="345"/>
        <end position="366"/>
    </location>
</feature>
<reference evidence="18" key="1">
    <citation type="submission" date="2022-07" db="EMBL/GenBank/DDBJ databases">
        <authorList>
            <person name="Li W.-J."/>
            <person name="Deng Q.-Q."/>
        </authorList>
    </citation>
    <scope>NUCLEOTIDE SEQUENCE</scope>
    <source>
        <strain evidence="18">SYSU M60031</strain>
    </source>
</reference>
<evidence type="ECO:0000256" key="2">
    <source>
        <dbReference type="ARBA" id="ARBA00022676"/>
    </source>
</evidence>
<dbReference type="GO" id="GO:0008360">
    <property type="term" value="P:regulation of cell shape"/>
    <property type="evidence" value="ECO:0007669"/>
    <property type="project" value="UniProtKB-KW"/>
</dbReference>
<dbReference type="EMBL" id="JANCLT010000010">
    <property type="protein sequence ID" value="MCP8970284.1"/>
    <property type="molecule type" value="Genomic_DNA"/>
</dbReference>
<protein>
    <recommendedName>
        <fullName evidence="12">Probable peptidoglycan glycosyltransferase FtsW</fullName>
        <ecNumber evidence="14">2.4.99.28</ecNumber>
    </recommendedName>
    <alternativeName>
        <fullName evidence="13">Cell division protein FtsW</fullName>
    </alternativeName>
    <alternativeName>
        <fullName evidence="10">Cell wall polymerase</fullName>
    </alternativeName>
    <alternativeName>
        <fullName evidence="9">Peptidoglycan polymerase</fullName>
    </alternativeName>
</protein>
<dbReference type="GO" id="GO:0015648">
    <property type="term" value="F:lipid-linked peptidoglycan transporter activity"/>
    <property type="evidence" value="ECO:0007669"/>
    <property type="project" value="TreeGrafter"/>
</dbReference>
<keyword evidence="19" id="KW-1185">Reference proteome</keyword>
<evidence type="ECO:0000256" key="1">
    <source>
        <dbReference type="ARBA" id="ARBA00004141"/>
    </source>
</evidence>
<dbReference type="RefSeq" id="WP_254760200.1">
    <property type="nucleotide sequence ID" value="NZ_JANCLT010000010.1"/>
</dbReference>
<organism evidence="18 19">
    <name type="scientific">Ectobacillus ponti</name>
    <dbReference type="NCBI Taxonomy" id="2961894"/>
    <lineage>
        <taxon>Bacteria</taxon>
        <taxon>Bacillati</taxon>
        <taxon>Bacillota</taxon>
        <taxon>Bacilli</taxon>
        <taxon>Bacillales</taxon>
        <taxon>Bacillaceae</taxon>
        <taxon>Ectobacillus</taxon>
    </lineage>
</organism>
<name>A0AA42BS80_9BACI</name>
<dbReference type="InterPro" id="IPR001182">
    <property type="entry name" value="FtsW/RodA"/>
</dbReference>
<evidence type="ECO:0000256" key="10">
    <source>
        <dbReference type="ARBA" id="ARBA00033270"/>
    </source>
</evidence>
<comment type="caution">
    <text evidence="18">The sequence shown here is derived from an EMBL/GenBank/DDBJ whole genome shotgun (WGS) entry which is preliminary data.</text>
</comment>
<feature type="transmembrane region" description="Helical" evidence="17">
    <location>
        <begin position="311"/>
        <end position="339"/>
    </location>
</feature>
<dbReference type="Proteomes" id="UP001156102">
    <property type="component" value="Unassembled WGS sequence"/>
</dbReference>
<proteinExistence type="inferred from homology"/>
<keyword evidence="2" id="KW-0328">Glycosyltransferase</keyword>